<accession>A0A1A8MUE9</accession>
<evidence type="ECO:0000313" key="1">
    <source>
        <dbReference type="EMBL" id="SBR60468.1"/>
    </source>
</evidence>
<reference evidence="1" key="2">
    <citation type="submission" date="2016-06" db="EMBL/GenBank/DDBJ databases">
        <title>The genome of a short-lived fish provides insights into sex chromosome evolution and the genetic control of aging.</title>
        <authorList>
            <person name="Reichwald K."/>
            <person name="Felder M."/>
            <person name="Petzold A."/>
            <person name="Koch P."/>
            <person name="Groth M."/>
            <person name="Platzer M."/>
        </authorList>
    </citation>
    <scope>NUCLEOTIDE SEQUENCE</scope>
    <source>
        <tissue evidence="1">Brain</tissue>
    </source>
</reference>
<gene>
    <name evidence="1" type="primary">FAM176A</name>
</gene>
<proteinExistence type="predicted"/>
<name>A0A1A8MUE9_9TELE</name>
<dbReference type="AlphaFoldDB" id="A0A1A8MUE9"/>
<feature type="non-terminal residue" evidence="1">
    <location>
        <position position="30"/>
    </location>
</feature>
<sequence>WKSVSVFSERSGLMDNQTSALSLRASTDIT</sequence>
<reference evidence="1" key="1">
    <citation type="submission" date="2016-05" db="EMBL/GenBank/DDBJ databases">
        <authorList>
            <person name="Lavstsen T."/>
            <person name="Jespersen J.S."/>
        </authorList>
    </citation>
    <scope>NUCLEOTIDE SEQUENCE</scope>
    <source>
        <tissue evidence="1">Brain</tissue>
    </source>
</reference>
<dbReference type="EMBL" id="HAEF01019309">
    <property type="protein sequence ID" value="SBR60468.1"/>
    <property type="molecule type" value="Transcribed_RNA"/>
</dbReference>
<protein>
    <submittedName>
        <fullName evidence="1">Uncharacterized protein</fullName>
    </submittedName>
</protein>
<organism evidence="1">
    <name type="scientific">Nothobranchius pienaari</name>
    <dbReference type="NCBI Taxonomy" id="704102"/>
    <lineage>
        <taxon>Eukaryota</taxon>
        <taxon>Metazoa</taxon>
        <taxon>Chordata</taxon>
        <taxon>Craniata</taxon>
        <taxon>Vertebrata</taxon>
        <taxon>Euteleostomi</taxon>
        <taxon>Actinopterygii</taxon>
        <taxon>Neopterygii</taxon>
        <taxon>Teleostei</taxon>
        <taxon>Neoteleostei</taxon>
        <taxon>Acanthomorphata</taxon>
        <taxon>Ovalentaria</taxon>
        <taxon>Atherinomorphae</taxon>
        <taxon>Cyprinodontiformes</taxon>
        <taxon>Nothobranchiidae</taxon>
        <taxon>Nothobranchius</taxon>
    </lineage>
</organism>
<feature type="non-terminal residue" evidence="1">
    <location>
        <position position="1"/>
    </location>
</feature>